<gene>
    <name evidence="10" type="ORF">TUBRATIS_22660</name>
</gene>
<evidence type="ECO:0000256" key="5">
    <source>
        <dbReference type="ARBA" id="ARBA00022824"/>
    </source>
</evidence>
<dbReference type="STRING" id="291195.A0A437AJD9"/>
<evidence type="ECO:0000313" key="10">
    <source>
        <dbReference type="EMBL" id="RVD91290.1"/>
    </source>
</evidence>
<name>A0A437AJD9_9MICR</name>
<evidence type="ECO:0000256" key="6">
    <source>
        <dbReference type="ARBA" id="ARBA00022989"/>
    </source>
</evidence>
<dbReference type="GO" id="GO:0005459">
    <property type="term" value="F:UDP-galactose transmembrane transporter activity"/>
    <property type="evidence" value="ECO:0007669"/>
    <property type="project" value="TreeGrafter"/>
</dbReference>
<evidence type="ECO:0000313" key="11">
    <source>
        <dbReference type="Proteomes" id="UP000282876"/>
    </source>
</evidence>
<proteinExistence type="predicted"/>
<keyword evidence="7 9" id="KW-0472">Membrane</keyword>
<accession>A0A437AJD9</accession>
<feature type="transmembrane region" description="Helical" evidence="9">
    <location>
        <begin position="286"/>
        <end position="304"/>
    </location>
</feature>
<dbReference type="PANTHER" id="PTHR10778:SF10">
    <property type="entry name" value="SOLUTE CARRIER FAMILY 35 MEMBER B1"/>
    <property type="match status" value="1"/>
</dbReference>
<dbReference type="OrthoDB" id="1601at2759"/>
<feature type="transmembrane region" description="Helical" evidence="9">
    <location>
        <begin position="243"/>
        <end position="265"/>
    </location>
</feature>
<keyword evidence="6 9" id="KW-1133">Transmembrane helix</keyword>
<comment type="subcellular location">
    <subcellularLocation>
        <location evidence="1">Endoplasmic reticulum membrane</location>
        <topology evidence="1">Multi-pass membrane protein</topology>
    </subcellularLocation>
</comment>
<dbReference type="GO" id="GO:0000139">
    <property type="term" value="C:Golgi membrane"/>
    <property type="evidence" value="ECO:0007669"/>
    <property type="project" value="TreeGrafter"/>
</dbReference>
<evidence type="ECO:0000256" key="8">
    <source>
        <dbReference type="ARBA" id="ARBA00041103"/>
    </source>
</evidence>
<evidence type="ECO:0000256" key="7">
    <source>
        <dbReference type="ARBA" id="ARBA00023136"/>
    </source>
</evidence>
<dbReference type="Pfam" id="PF08449">
    <property type="entry name" value="UAA"/>
    <property type="match status" value="1"/>
</dbReference>
<keyword evidence="5" id="KW-0256">Endoplasmic reticulum</keyword>
<feature type="transmembrane region" description="Helical" evidence="9">
    <location>
        <begin position="161"/>
        <end position="177"/>
    </location>
</feature>
<keyword evidence="3" id="KW-0762">Sugar transport</keyword>
<feature type="transmembrane region" description="Helical" evidence="9">
    <location>
        <begin position="134"/>
        <end position="149"/>
    </location>
</feature>
<evidence type="ECO:0000256" key="9">
    <source>
        <dbReference type="SAM" id="Phobius"/>
    </source>
</evidence>
<feature type="transmembrane region" description="Helical" evidence="9">
    <location>
        <begin position="7"/>
        <end position="27"/>
    </location>
</feature>
<dbReference type="GO" id="GO:0005460">
    <property type="term" value="F:UDP-glucose transmembrane transporter activity"/>
    <property type="evidence" value="ECO:0007669"/>
    <property type="project" value="TreeGrafter"/>
</dbReference>
<dbReference type="EMBL" id="RCSS01000580">
    <property type="protein sequence ID" value="RVD91290.1"/>
    <property type="molecule type" value="Genomic_DNA"/>
</dbReference>
<keyword evidence="4 9" id="KW-0812">Transmembrane</keyword>
<feature type="transmembrane region" description="Helical" evidence="9">
    <location>
        <begin position="42"/>
        <end position="62"/>
    </location>
</feature>
<sequence>MHLKNNYFLFLSHVLGMYLFFMVYGYYQEKILTQTYNSNKFTYFTFLAVLHNLGGIFLSYQMIKMKKIHLKSDLRLFIEYFKCSFLKFTNLLLSYKITENISYPAFLIGRSCKIIPILIMNYVLYQKKFSKKKYFSACILTIGVLFFMFNSQKVSEKSSEFLGLIFLFFNLILDGSLNSVQDNIFKNFEVSSYHMMFYLNFISFFIGLFVCIFSGELISAIFFVKNYPFILVDLFCYSFSNVVGQLVVYSMLAIFGSVMLTTVTITRKLFTILFSIIIFKHSISNLQILGLILVFSSFFIDFTAKKSKNFSKEN</sequence>
<dbReference type="InterPro" id="IPR013657">
    <property type="entry name" value="SCL35B1-4/HUT1"/>
</dbReference>
<dbReference type="GO" id="GO:0005789">
    <property type="term" value="C:endoplasmic reticulum membrane"/>
    <property type="evidence" value="ECO:0007669"/>
    <property type="project" value="UniProtKB-SubCell"/>
</dbReference>
<dbReference type="VEuPathDB" id="MicrosporidiaDB:TUBRATIS_22660"/>
<protein>
    <recommendedName>
        <fullName evidence="8">UDP-galactose transporter homolog 1</fullName>
    </recommendedName>
</protein>
<dbReference type="PANTHER" id="PTHR10778">
    <property type="entry name" value="SOLUTE CARRIER FAMILY 35 MEMBER B"/>
    <property type="match status" value="1"/>
</dbReference>
<dbReference type="Proteomes" id="UP000282876">
    <property type="component" value="Unassembled WGS sequence"/>
</dbReference>
<keyword evidence="11" id="KW-1185">Reference proteome</keyword>
<dbReference type="AlphaFoldDB" id="A0A437AJD9"/>
<keyword evidence="2" id="KW-0813">Transport</keyword>
<evidence type="ECO:0000256" key="4">
    <source>
        <dbReference type="ARBA" id="ARBA00022692"/>
    </source>
</evidence>
<evidence type="ECO:0000256" key="1">
    <source>
        <dbReference type="ARBA" id="ARBA00004477"/>
    </source>
</evidence>
<evidence type="ECO:0000256" key="3">
    <source>
        <dbReference type="ARBA" id="ARBA00022597"/>
    </source>
</evidence>
<reference evidence="10 11" key="1">
    <citation type="submission" date="2018-10" db="EMBL/GenBank/DDBJ databases">
        <title>Draft genome sequence of the microsporidian Tubulinosema ratisbonensis.</title>
        <authorList>
            <person name="Polonais V."/>
            <person name="Peyretaillade E."/>
            <person name="Niehus S."/>
            <person name="Wawrzyniak I."/>
            <person name="Franchet A."/>
            <person name="Gaspin C."/>
            <person name="Reichstadt M."/>
            <person name="Belser C."/>
            <person name="Labadie K."/>
            <person name="Delbac F."/>
            <person name="Ferrandon D."/>
        </authorList>
    </citation>
    <scope>NUCLEOTIDE SEQUENCE [LARGE SCALE GENOMIC DNA]</scope>
    <source>
        <strain evidence="10 11">Franzen</strain>
    </source>
</reference>
<organism evidence="10 11">
    <name type="scientific">Tubulinosema ratisbonensis</name>
    <dbReference type="NCBI Taxonomy" id="291195"/>
    <lineage>
        <taxon>Eukaryota</taxon>
        <taxon>Fungi</taxon>
        <taxon>Fungi incertae sedis</taxon>
        <taxon>Microsporidia</taxon>
        <taxon>Tubulinosematoidea</taxon>
        <taxon>Tubulinosematidae</taxon>
        <taxon>Tubulinosema</taxon>
    </lineage>
</organism>
<feature type="transmembrane region" description="Helical" evidence="9">
    <location>
        <begin position="197"/>
        <end position="223"/>
    </location>
</feature>
<comment type="caution">
    <text evidence="10">The sequence shown here is derived from an EMBL/GenBank/DDBJ whole genome shotgun (WGS) entry which is preliminary data.</text>
</comment>
<evidence type="ECO:0000256" key="2">
    <source>
        <dbReference type="ARBA" id="ARBA00022448"/>
    </source>
</evidence>